<feature type="region of interest" description="Disordered" evidence="1">
    <location>
        <begin position="37"/>
        <end position="92"/>
    </location>
</feature>
<dbReference type="Gene3D" id="1.10.1520.10">
    <property type="entry name" value="Ribonuclease III domain"/>
    <property type="match status" value="1"/>
</dbReference>
<dbReference type="EMBL" id="JBEFKJ010000020">
    <property type="protein sequence ID" value="KAL2040625.1"/>
    <property type="molecule type" value="Genomic_DNA"/>
</dbReference>
<proteinExistence type="predicted"/>
<dbReference type="PANTHER" id="PTHR28160">
    <property type="entry name" value="54S RIBOSOMAL PROTEIN L15, MITOCHONDRIAL"/>
    <property type="match status" value="1"/>
</dbReference>
<gene>
    <name evidence="3" type="ORF">N7G274_006604</name>
</gene>
<dbReference type="InterPro" id="IPR000999">
    <property type="entry name" value="RNase_III_dom"/>
</dbReference>
<feature type="domain" description="RNase III" evidence="2">
    <location>
        <begin position="113"/>
        <end position="263"/>
    </location>
</feature>
<sequence length="267" mass="29569">MPKLLPKCDLTGFAKPPIWRISCRRCAAPLYSATKNFSTSSSSREEEERYGNRGRELREGNSRWQSTPPRMKAPVRSKPPIENNDFPVNEDPSRLEKAYTSVLGKGGDKILTEEVKWLAVTHKSFDHGRRGYNDRLAFLGKLIVQLQTSLSLVSASSTSGSSGSPQPDQYGRIPFKHPALEGLDSLTEHGKTTILEKRRVAGLAESYGLDAVLRWKPKKMTNLQWSGQKVVVAQALYAIVGAVALQKGGQLANDVVRERILNPLGLE</sequence>
<comment type="caution">
    <text evidence="3">The sequence shown here is derived from an EMBL/GenBank/DDBJ whole genome shotgun (WGS) entry which is preliminary data.</text>
</comment>
<dbReference type="PANTHER" id="PTHR28160:SF1">
    <property type="entry name" value="LARGE RIBOSOMAL SUBUNIT PROTEIN ML57"/>
    <property type="match status" value="1"/>
</dbReference>
<dbReference type="Pfam" id="PF14622">
    <property type="entry name" value="Ribonucleas_3_3"/>
    <property type="match status" value="1"/>
</dbReference>
<dbReference type="InterPro" id="IPR036389">
    <property type="entry name" value="RNase_III_sf"/>
</dbReference>
<protein>
    <recommendedName>
        <fullName evidence="2">RNase III domain-containing protein</fullName>
    </recommendedName>
</protein>
<dbReference type="CDD" id="cd00593">
    <property type="entry name" value="RIBOc"/>
    <property type="match status" value="1"/>
</dbReference>
<dbReference type="Proteomes" id="UP001590950">
    <property type="component" value="Unassembled WGS sequence"/>
</dbReference>
<evidence type="ECO:0000313" key="4">
    <source>
        <dbReference type="Proteomes" id="UP001590950"/>
    </source>
</evidence>
<feature type="compositionally biased region" description="Basic and acidic residues" evidence="1">
    <location>
        <begin position="43"/>
        <end position="61"/>
    </location>
</feature>
<keyword evidence="4" id="KW-1185">Reference proteome</keyword>
<organism evidence="3 4">
    <name type="scientific">Stereocaulon virgatum</name>
    <dbReference type="NCBI Taxonomy" id="373712"/>
    <lineage>
        <taxon>Eukaryota</taxon>
        <taxon>Fungi</taxon>
        <taxon>Dikarya</taxon>
        <taxon>Ascomycota</taxon>
        <taxon>Pezizomycotina</taxon>
        <taxon>Lecanoromycetes</taxon>
        <taxon>OSLEUM clade</taxon>
        <taxon>Lecanoromycetidae</taxon>
        <taxon>Lecanorales</taxon>
        <taxon>Lecanorineae</taxon>
        <taxon>Stereocaulaceae</taxon>
        <taxon>Stereocaulon</taxon>
    </lineage>
</organism>
<reference evidence="3 4" key="1">
    <citation type="submission" date="2024-09" db="EMBL/GenBank/DDBJ databases">
        <title>Rethinking Asexuality: The Enigmatic Case of Functional Sexual Genes in Lepraria (Stereocaulaceae).</title>
        <authorList>
            <person name="Doellman M."/>
            <person name="Sun Y."/>
            <person name="Barcenas-Pena A."/>
            <person name="Lumbsch H.T."/>
            <person name="Grewe F."/>
        </authorList>
    </citation>
    <scope>NUCLEOTIDE SEQUENCE [LARGE SCALE GENOMIC DNA]</scope>
    <source>
        <strain evidence="3 4">Mercado 3170</strain>
    </source>
</reference>
<evidence type="ECO:0000313" key="3">
    <source>
        <dbReference type="EMBL" id="KAL2040625.1"/>
    </source>
</evidence>
<evidence type="ECO:0000256" key="1">
    <source>
        <dbReference type="SAM" id="MobiDB-lite"/>
    </source>
</evidence>
<evidence type="ECO:0000259" key="2">
    <source>
        <dbReference type="Pfam" id="PF14622"/>
    </source>
</evidence>
<dbReference type="InterPro" id="IPR040030">
    <property type="entry name" value="Ribosomal_mL57"/>
</dbReference>
<name>A0ABR4A453_9LECA</name>
<accession>A0ABR4A453</accession>